<evidence type="ECO:0000313" key="6">
    <source>
        <dbReference type="Proteomes" id="UP000594468"/>
    </source>
</evidence>
<dbReference type="PROSITE" id="PS51202">
    <property type="entry name" value="RCK_C"/>
    <property type="match status" value="1"/>
</dbReference>
<dbReference type="Pfam" id="PF07885">
    <property type="entry name" value="Ion_trans_2"/>
    <property type="match status" value="1"/>
</dbReference>
<reference evidence="5 6" key="1">
    <citation type="submission" date="2020-02" db="EMBL/GenBank/DDBJ databases">
        <authorList>
            <person name="Zheng R.K."/>
            <person name="Sun C.M."/>
        </authorList>
    </citation>
    <scope>NUCLEOTIDE SEQUENCE [LARGE SCALE GENOMIC DNA]</scope>
    <source>
        <strain evidence="6">rifampicinis</strain>
    </source>
</reference>
<evidence type="ECO:0000256" key="2">
    <source>
        <dbReference type="SAM" id="Phobius"/>
    </source>
</evidence>
<dbReference type="RefSeq" id="WP_195170574.1">
    <property type="nucleotide sequence ID" value="NZ_CP062983.1"/>
</dbReference>
<keyword evidence="2" id="KW-0812">Transmembrane</keyword>
<evidence type="ECO:0000259" key="3">
    <source>
        <dbReference type="PROSITE" id="PS51201"/>
    </source>
</evidence>
<dbReference type="EMBL" id="CP062983">
    <property type="protein sequence ID" value="QPC82505.1"/>
    <property type="molecule type" value="Genomic_DNA"/>
</dbReference>
<keyword evidence="2" id="KW-1133">Transmembrane helix</keyword>
<keyword evidence="5" id="KW-0407">Ion channel</keyword>
<dbReference type="Pfam" id="PF02254">
    <property type="entry name" value="TrkA_N"/>
    <property type="match status" value="1"/>
</dbReference>
<dbReference type="GO" id="GO:0006813">
    <property type="term" value="P:potassium ion transport"/>
    <property type="evidence" value="ECO:0007669"/>
    <property type="project" value="InterPro"/>
</dbReference>
<dbReference type="Gene3D" id="1.10.287.70">
    <property type="match status" value="1"/>
</dbReference>
<evidence type="ECO:0000256" key="1">
    <source>
        <dbReference type="ARBA" id="ARBA00004651"/>
    </source>
</evidence>
<evidence type="ECO:0000259" key="4">
    <source>
        <dbReference type="PROSITE" id="PS51202"/>
    </source>
</evidence>
<dbReference type="Proteomes" id="UP000594468">
    <property type="component" value="Chromosome"/>
</dbReference>
<dbReference type="Gene3D" id="3.40.50.720">
    <property type="entry name" value="NAD(P)-binding Rossmann-like Domain"/>
    <property type="match status" value="1"/>
</dbReference>
<feature type="domain" description="RCK C-terminal" evidence="4">
    <location>
        <begin position="264"/>
        <end position="350"/>
    </location>
</feature>
<dbReference type="Gene3D" id="3.30.70.1450">
    <property type="entry name" value="Regulator of K+ conductance, C-terminal domain"/>
    <property type="match status" value="1"/>
</dbReference>
<dbReference type="InterPro" id="IPR050721">
    <property type="entry name" value="Trk_Ktr_HKT_K-transport"/>
</dbReference>
<dbReference type="PANTHER" id="PTHR43833:SF9">
    <property type="entry name" value="POTASSIUM CHANNEL PROTEIN YUGO-RELATED"/>
    <property type="match status" value="1"/>
</dbReference>
<proteinExistence type="predicted"/>
<keyword evidence="5" id="KW-0406">Ion transport</keyword>
<comment type="subcellular location">
    <subcellularLocation>
        <location evidence="1">Cell membrane</location>
        <topology evidence="1">Multi-pass membrane protein</topology>
    </subcellularLocation>
</comment>
<keyword evidence="6" id="KW-1185">Reference proteome</keyword>
<name>A0A7S8E8V8_9CHLR</name>
<dbReference type="InterPro" id="IPR003148">
    <property type="entry name" value="RCK_N"/>
</dbReference>
<dbReference type="InterPro" id="IPR013099">
    <property type="entry name" value="K_chnl_dom"/>
</dbReference>
<accession>A0A7S8E8V8</accession>
<evidence type="ECO:0000313" key="5">
    <source>
        <dbReference type="EMBL" id="QPC82505.1"/>
    </source>
</evidence>
<dbReference type="InterPro" id="IPR036291">
    <property type="entry name" value="NAD(P)-bd_dom_sf"/>
</dbReference>
<dbReference type="SUPFAM" id="SSF81324">
    <property type="entry name" value="Voltage-gated potassium channels"/>
    <property type="match status" value="1"/>
</dbReference>
<protein>
    <submittedName>
        <fullName evidence="5">Potassium channel protein</fullName>
    </submittedName>
</protein>
<dbReference type="GO" id="GO:0005886">
    <property type="term" value="C:plasma membrane"/>
    <property type="evidence" value="ECO:0007669"/>
    <property type="project" value="UniProtKB-SubCell"/>
</dbReference>
<feature type="transmembrane region" description="Helical" evidence="2">
    <location>
        <begin position="49"/>
        <end position="66"/>
    </location>
</feature>
<dbReference type="InterPro" id="IPR036721">
    <property type="entry name" value="RCK_C_sf"/>
</dbReference>
<keyword evidence="2" id="KW-0472">Membrane</keyword>
<dbReference type="PROSITE" id="PS51201">
    <property type="entry name" value="RCK_N"/>
    <property type="match status" value="1"/>
</dbReference>
<dbReference type="AlphaFoldDB" id="A0A7S8E8V8"/>
<dbReference type="Pfam" id="PF02080">
    <property type="entry name" value="TrkA_C"/>
    <property type="match status" value="1"/>
</dbReference>
<gene>
    <name evidence="5" type="ORF">G4Y79_22930</name>
</gene>
<dbReference type="KEGG" id="pmet:G4Y79_22930"/>
<dbReference type="SUPFAM" id="SSF116726">
    <property type="entry name" value="TrkA C-terminal domain-like"/>
    <property type="match status" value="1"/>
</dbReference>
<feature type="domain" description="RCK N-terminal" evidence="3">
    <location>
        <begin position="124"/>
        <end position="241"/>
    </location>
</feature>
<organism evidence="5 6">
    <name type="scientific">Phototrophicus methaneseepsis</name>
    <dbReference type="NCBI Taxonomy" id="2710758"/>
    <lineage>
        <taxon>Bacteria</taxon>
        <taxon>Bacillati</taxon>
        <taxon>Chloroflexota</taxon>
        <taxon>Candidatus Thermofontia</taxon>
        <taxon>Phototrophicales</taxon>
        <taxon>Phototrophicaceae</taxon>
        <taxon>Phototrophicus</taxon>
    </lineage>
</organism>
<sequence length="358" mass="40029">MIEHFVHIVSRIIQSIPPDPLRRLQLTFAVLLLLTIIAVVGYMVIENMVFIDALYMTVITISTVGFGEVQTLSPTGRIFTSFLIVLGISIATTAASNAISILLGERWEHRVKKRQLEQALKELQNHYIVCGYGRMGRQIAADLKARDEKFVIVDAEEELEERLIELQLPYVIGDATHDDVLIEAGIKRARGLVAALTNDPANVLTVLSARELKPDIFIIARVTRMETESKLRVAGANRVINPYQIGGHRMALTLLRPVVHDFLDQIFHFGEGRNIDIGQIIVHEKSTLAGQTIGSSDLRSEHQVNILGIRKANDSLVITPNPNERIELDDTLIVIGPPEAIYMLERQNLVIDDEDDEI</sequence>
<dbReference type="SUPFAM" id="SSF51735">
    <property type="entry name" value="NAD(P)-binding Rossmann-fold domains"/>
    <property type="match status" value="1"/>
</dbReference>
<feature type="transmembrane region" description="Helical" evidence="2">
    <location>
        <begin position="78"/>
        <end position="104"/>
    </location>
</feature>
<dbReference type="PANTHER" id="PTHR43833">
    <property type="entry name" value="POTASSIUM CHANNEL PROTEIN 2-RELATED-RELATED"/>
    <property type="match status" value="1"/>
</dbReference>
<keyword evidence="5" id="KW-0813">Transport</keyword>
<dbReference type="InterPro" id="IPR006037">
    <property type="entry name" value="RCK_C"/>
</dbReference>
<feature type="transmembrane region" description="Helical" evidence="2">
    <location>
        <begin position="24"/>
        <end position="42"/>
    </location>
</feature>
<dbReference type="GO" id="GO:0008324">
    <property type="term" value="F:monoatomic cation transmembrane transporter activity"/>
    <property type="evidence" value="ECO:0007669"/>
    <property type="project" value="InterPro"/>
</dbReference>